<dbReference type="Proteomes" id="UP001321760">
    <property type="component" value="Unassembled WGS sequence"/>
</dbReference>
<dbReference type="InterPro" id="IPR010730">
    <property type="entry name" value="HET"/>
</dbReference>
<sequence>MSNLSNSRRRRCRHVDWYTFPDAGINSCWECGLTFQTAGFTPPEIVYSAQPQPENSSLQDEETLQAIRRPSTHYFPPLNPNRQGEIRVLDLKPGEQNDRLRCHLKTVNLAFGVVYEAVSYTWADNSGNDDLCSTIYALGTQDRPGGDIAITRNCEAMLRRLRHPHKTRRLWVDAICIDQLNIRERNHQVQAMTAIFRGAQRVVVYLGEAEPVVDRLVEYITEDQGGHLPALLDFLPLFRTRWFHRVWVLQEIAVARSALLVLERRSLDWQELVINARVFLRLVNEQRQYIPLPPVLAFGLQSTSNGPSAANLTVDFLSIMRVSRDCSCKDPRDKIYAVLGLADTDSRPPLEADYSSNASPRPVYSRFAVWHVSRTLTPRILEHVEGLSRLAASAMPTWVPDWTNAGPQSPLPS</sequence>
<keyword evidence="3" id="KW-1185">Reference proteome</keyword>
<reference evidence="2" key="2">
    <citation type="submission" date="2023-05" db="EMBL/GenBank/DDBJ databases">
        <authorList>
            <consortium name="Lawrence Berkeley National Laboratory"/>
            <person name="Steindorff A."/>
            <person name="Hensen N."/>
            <person name="Bonometti L."/>
            <person name="Westerberg I."/>
            <person name="Brannstrom I.O."/>
            <person name="Guillou S."/>
            <person name="Cros-Aarteil S."/>
            <person name="Calhoun S."/>
            <person name="Haridas S."/>
            <person name="Kuo A."/>
            <person name="Mondo S."/>
            <person name="Pangilinan J."/>
            <person name="Riley R."/>
            <person name="Labutti K."/>
            <person name="Andreopoulos B."/>
            <person name="Lipzen A."/>
            <person name="Chen C."/>
            <person name="Yanf M."/>
            <person name="Daum C."/>
            <person name="Ng V."/>
            <person name="Clum A."/>
            <person name="Ohm R."/>
            <person name="Martin F."/>
            <person name="Silar P."/>
            <person name="Natvig D."/>
            <person name="Lalanne C."/>
            <person name="Gautier V."/>
            <person name="Ament-Velasquez S.L."/>
            <person name="Kruys A."/>
            <person name="Hutchinson M.I."/>
            <person name="Powell A.J."/>
            <person name="Barry K."/>
            <person name="Miller A.N."/>
            <person name="Grigoriev I.V."/>
            <person name="Debuchy R."/>
            <person name="Gladieux P."/>
            <person name="Thoren M.H."/>
            <person name="Johannesson H."/>
        </authorList>
    </citation>
    <scope>NUCLEOTIDE SEQUENCE</scope>
    <source>
        <strain evidence="2">PSN243</strain>
    </source>
</reference>
<proteinExistence type="predicted"/>
<dbReference type="AlphaFoldDB" id="A0AAV9GVU6"/>
<feature type="domain" description="Heterokaryon incompatibility" evidence="1">
    <location>
        <begin position="115"/>
        <end position="251"/>
    </location>
</feature>
<reference evidence="2" key="1">
    <citation type="journal article" date="2023" name="Mol. Phylogenet. Evol.">
        <title>Genome-scale phylogeny and comparative genomics of the fungal order Sordariales.</title>
        <authorList>
            <person name="Hensen N."/>
            <person name="Bonometti L."/>
            <person name="Westerberg I."/>
            <person name="Brannstrom I.O."/>
            <person name="Guillou S."/>
            <person name="Cros-Aarteil S."/>
            <person name="Calhoun S."/>
            <person name="Haridas S."/>
            <person name="Kuo A."/>
            <person name="Mondo S."/>
            <person name="Pangilinan J."/>
            <person name="Riley R."/>
            <person name="LaButti K."/>
            <person name="Andreopoulos B."/>
            <person name="Lipzen A."/>
            <person name="Chen C."/>
            <person name="Yan M."/>
            <person name="Daum C."/>
            <person name="Ng V."/>
            <person name="Clum A."/>
            <person name="Steindorff A."/>
            <person name="Ohm R.A."/>
            <person name="Martin F."/>
            <person name="Silar P."/>
            <person name="Natvig D.O."/>
            <person name="Lalanne C."/>
            <person name="Gautier V."/>
            <person name="Ament-Velasquez S.L."/>
            <person name="Kruys A."/>
            <person name="Hutchinson M.I."/>
            <person name="Powell A.J."/>
            <person name="Barry K."/>
            <person name="Miller A.N."/>
            <person name="Grigoriev I.V."/>
            <person name="Debuchy R."/>
            <person name="Gladieux P."/>
            <person name="Hiltunen Thoren M."/>
            <person name="Johannesson H."/>
        </authorList>
    </citation>
    <scope>NUCLEOTIDE SEQUENCE</scope>
    <source>
        <strain evidence="2">PSN243</strain>
    </source>
</reference>
<gene>
    <name evidence="2" type="ORF">QBC34DRAFT_293818</name>
</gene>
<dbReference type="Pfam" id="PF06985">
    <property type="entry name" value="HET"/>
    <property type="match status" value="1"/>
</dbReference>
<protein>
    <submittedName>
        <fullName evidence="2">Heterokaryon incompatibility protein-domain-containing protein</fullName>
    </submittedName>
</protein>
<comment type="caution">
    <text evidence="2">The sequence shown here is derived from an EMBL/GenBank/DDBJ whole genome shotgun (WGS) entry which is preliminary data.</text>
</comment>
<dbReference type="EMBL" id="MU865925">
    <property type="protein sequence ID" value="KAK4452024.1"/>
    <property type="molecule type" value="Genomic_DNA"/>
</dbReference>
<name>A0AAV9GVU6_9PEZI</name>
<evidence type="ECO:0000259" key="1">
    <source>
        <dbReference type="Pfam" id="PF06985"/>
    </source>
</evidence>
<evidence type="ECO:0000313" key="2">
    <source>
        <dbReference type="EMBL" id="KAK4452024.1"/>
    </source>
</evidence>
<dbReference type="PANTHER" id="PTHR24148">
    <property type="entry name" value="ANKYRIN REPEAT DOMAIN-CONTAINING PROTEIN 39 HOMOLOG-RELATED"/>
    <property type="match status" value="1"/>
</dbReference>
<dbReference type="InterPro" id="IPR052895">
    <property type="entry name" value="HetReg/Transcr_Mod"/>
</dbReference>
<evidence type="ECO:0000313" key="3">
    <source>
        <dbReference type="Proteomes" id="UP001321760"/>
    </source>
</evidence>
<organism evidence="2 3">
    <name type="scientific">Podospora aff. communis PSN243</name>
    <dbReference type="NCBI Taxonomy" id="3040156"/>
    <lineage>
        <taxon>Eukaryota</taxon>
        <taxon>Fungi</taxon>
        <taxon>Dikarya</taxon>
        <taxon>Ascomycota</taxon>
        <taxon>Pezizomycotina</taxon>
        <taxon>Sordariomycetes</taxon>
        <taxon>Sordariomycetidae</taxon>
        <taxon>Sordariales</taxon>
        <taxon>Podosporaceae</taxon>
        <taxon>Podospora</taxon>
    </lineage>
</organism>
<accession>A0AAV9GVU6</accession>
<feature type="non-terminal residue" evidence="2">
    <location>
        <position position="413"/>
    </location>
</feature>
<dbReference type="PANTHER" id="PTHR24148:SF64">
    <property type="entry name" value="HETEROKARYON INCOMPATIBILITY DOMAIN-CONTAINING PROTEIN"/>
    <property type="match status" value="1"/>
</dbReference>